<feature type="domain" description="Calpain catalytic" evidence="6">
    <location>
        <begin position="105"/>
        <end position="397"/>
    </location>
</feature>
<dbReference type="PROSITE" id="PS50203">
    <property type="entry name" value="CALPAIN_CAT"/>
    <property type="match status" value="1"/>
</dbReference>
<organism evidence="8">
    <name type="scientific">Melampsora larici-populina (strain 98AG31 / pathotype 3-4-7)</name>
    <name type="common">Poplar leaf rust fungus</name>
    <dbReference type="NCBI Taxonomy" id="747676"/>
    <lineage>
        <taxon>Eukaryota</taxon>
        <taxon>Fungi</taxon>
        <taxon>Dikarya</taxon>
        <taxon>Basidiomycota</taxon>
        <taxon>Pucciniomycotina</taxon>
        <taxon>Pucciniomycetes</taxon>
        <taxon>Pucciniales</taxon>
        <taxon>Melampsoraceae</taxon>
        <taxon>Melampsora</taxon>
    </lineage>
</organism>
<sequence length="916" mass="101645">MASRATKCETKGDYDEAFQSYISSVQTYLYLIRNVPDGSLRISLKEMSTKLLNRAEQIKSHRRHIKAAVRDRVSLGTRPGIERIGKNQWPIISPVDLLSFKRSQYEPPLNPAQKNIFLRWVSISDLYPNSILYKPGEPDPTDIVQDVVTDCSLIASYATGRMKHTQTDGSLSQLNVACLYPKDYSGNPEATTSGIYRVKLFLNGTYREIPVDDKIPTGIERPMMCAQCRGGDFFWPALIEKAYMKVMAGYDFVGSNSSVDLHALTGWIPETIFTTSGEYRGEKSWRRALAGFKKGHCLVTVGTNGNISDALDSVGLIPHHNYAILDMDEDDTGRRRVKLYNAWNARPDEKSTSWTSELKDALPGIEPSQQKELVGTFTISWEALQIYFDTIYMNWDPKIFEYQQTVHFSNAPVPAFTFRFGPVPQSQAEAEVWVLLTRHLSDQPSDCENYMSFSVFHDENDDELIEGTDYVPQPVISTPLSNAIHVLTRFVPSSHQAAYTINFSFHCPRTPAQRSNNPQKPSGYTLSIYSSSPCCLQDAGPVTLPYTAEVEGKWTTRTSGGNHSLTTFMNNPMWRVTIGEAKDRTKLTSKKTLRATLFACDEAGDVDSGKALNLKLVRADGDGRVYDVERRDLVADSGSYTRGRAQLRTKGILPGTYTIVPSTFSAGVQGSFKLSVECELPLITTTPIPLEGSGMYKRTCSATWEEERQSQTPGWKVFGGKGDVEIKFRVQATTNPGLYPVKLCLYRTSLGQDSRQVVASGTLTLALSGAALGPLQLTFVDEVTYTICVEAVGDPCLTTGSGYSLIAYADQPLTLSRRYRVARLDHTVLSCNTSVLLNVLQHYPLDGSSLRNPLAFVPLVVVEDSGLDAHFSSDDSLHTNCKPHSALGILCESESKRILYEPVTSCSNIQQVCAYT</sequence>
<dbReference type="GO" id="GO:0004198">
    <property type="term" value="F:calcium-dependent cysteine-type endopeptidase activity"/>
    <property type="evidence" value="ECO:0007669"/>
    <property type="project" value="InterPro"/>
</dbReference>
<feature type="active site" evidence="5">
    <location>
        <position position="320"/>
    </location>
</feature>
<dbReference type="GeneID" id="18926309"/>
<dbReference type="Pfam" id="PF04212">
    <property type="entry name" value="MIT"/>
    <property type="match status" value="1"/>
</dbReference>
<dbReference type="VEuPathDB" id="FungiDB:MELLADRAFT_123254"/>
<protein>
    <submittedName>
        <fullName evidence="7">Calpain-like protease palB/RIM13</fullName>
    </submittedName>
</protein>
<evidence type="ECO:0000259" key="6">
    <source>
        <dbReference type="PROSITE" id="PS50203"/>
    </source>
</evidence>
<dbReference type="eggNOG" id="KOG0045">
    <property type="taxonomic scope" value="Eukaryota"/>
</dbReference>
<dbReference type="InterPro" id="IPR038765">
    <property type="entry name" value="Papain-like_cys_pep_sf"/>
</dbReference>
<dbReference type="SUPFAM" id="SSF54001">
    <property type="entry name" value="Cysteine proteinases"/>
    <property type="match status" value="1"/>
</dbReference>
<dbReference type="SMART" id="SM00230">
    <property type="entry name" value="CysPc"/>
    <property type="match status" value="1"/>
</dbReference>
<dbReference type="SUPFAM" id="SSF116846">
    <property type="entry name" value="MIT domain"/>
    <property type="match status" value="1"/>
</dbReference>
<keyword evidence="8" id="KW-1185">Reference proteome</keyword>
<evidence type="ECO:0000313" key="7">
    <source>
        <dbReference type="EMBL" id="EGG03841.1"/>
    </source>
</evidence>
<dbReference type="Gene3D" id="1.20.58.80">
    <property type="entry name" value="Phosphotransferase system, lactose/cellobiose-type IIA subunit"/>
    <property type="match status" value="1"/>
</dbReference>
<feature type="active site" evidence="5">
    <location>
        <position position="341"/>
    </location>
</feature>
<dbReference type="SMART" id="SM00720">
    <property type="entry name" value="calpain_III"/>
    <property type="match status" value="1"/>
</dbReference>
<keyword evidence="2 5" id="KW-0645">Protease</keyword>
<comment type="similarity">
    <text evidence="1">Belongs to the peptidase C2 family. PalB/RIM13 subfamily.</text>
</comment>
<evidence type="ECO:0000256" key="4">
    <source>
        <dbReference type="ARBA" id="ARBA00022807"/>
    </source>
</evidence>
<keyword evidence="4 5" id="KW-0788">Thiol protease</keyword>
<dbReference type="Pfam" id="PF01067">
    <property type="entry name" value="Calpain_III"/>
    <property type="match status" value="1"/>
</dbReference>
<dbReference type="GO" id="GO:0006508">
    <property type="term" value="P:proteolysis"/>
    <property type="evidence" value="ECO:0007669"/>
    <property type="project" value="UniProtKB-KW"/>
</dbReference>
<dbReference type="InterPro" id="IPR022683">
    <property type="entry name" value="Calpain_III"/>
</dbReference>
<dbReference type="InParanoid" id="F4RUY7"/>
<dbReference type="AlphaFoldDB" id="F4RUY7"/>
<evidence type="ECO:0000256" key="5">
    <source>
        <dbReference type="PROSITE-ProRule" id="PRU00239"/>
    </source>
</evidence>
<accession>F4RUY7</accession>
<gene>
    <name evidence="7" type="ORF">MELLADRAFT_123254</name>
</gene>
<dbReference type="Gene3D" id="3.90.70.10">
    <property type="entry name" value="Cysteine proteinases"/>
    <property type="match status" value="1"/>
</dbReference>
<dbReference type="HOGENOM" id="CLU_006770_0_0_1"/>
<feature type="active site" evidence="5">
    <location>
        <position position="151"/>
    </location>
</feature>
<dbReference type="SUPFAM" id="SSF49758">
    <property type="entry name" value="Calpain large subunit, middle domain (domain III)"/>
    <property type="match status" value="1"/>
</dbReference>
<evidence type="ECO:0000256" key="2">
    <source>
        <dbReference type="ARBA" id="ARBA00022670"/>
    </source>
</evidence>
<dbReference type="InterPro" id="IPR036181">
    <property type="entry name" value="MIT_dom_sf"/>
</dbReference>
<dbReference type="Pfam" id="PF00648">
    <property type="entry name" value="Peptidase_C2"/>
    <property type="match status" value="1"/>
</dbReference>
<dbReference type="PANTHER" id="PTHR46143">
    <property type="entry name" value="CALPAIN-7"/>
    <property type="match status" value="1"/>
</dbReference>
<dbReference type="RefSeq" id="XP_007412955.1">
    <property type="nucleotide sequence ID" value="XM_007412893.1"/>
</dbReference>
<dbReference type="STRING" id="747676.F4RUY7"/>
<evidence type="ECO:0000256" key="1">
    <source>
        <dbReference type="ARBA" id="ARBA00010193"/>
    </source>
</evidence>
<evidence type="ECO:0000313" key="8">
    <source>
        <dbReference type="Proteomes" id="UP000001072"/>
    </source>
</evidence>
<name>F4RUY7_MELLP</name>
<dbReference type="EMBL" id="GL883122">
    <property type="protein sequence ID" value="EGG03841.1"/>
    <property type="molecule type" value="Genomic_DNA"/>
</dbReference>
<keyword evidence="3 5" id="KW-0378">Hydrolase</keyword>
<dbReference type="KEGG" id="mlr:MELLADRAFT_123254"/>
<evidence type="ECO:0000256" key="3">
    <source>
        <dbReference type="ARBA" id="ARBA00022801"/>
    </source>
</evidence>
<dbReference type="Gene3D" id="2.60.120.380">
    <property type="match status" value="1"/>
</dbReference>
<dbReference type="PANTHER" id="PTHR46143:SF1">
    <property type="entry name" value="CALPAIN-7"/>
    <property type="match status" value="1"/>
</dbReference>
<dbReference type="InterPro" id="IPR007330">
    <property type="entry name" value="MIT_dom"/>
</dbReference>
<dbReference type="Proteomes" id="UP000001072">
    <property type="component" value="Unassembled WGS sequence"/>
</dbReference>
<dbReference type="OrthoDB" id="2501585at2759"/>
<dbReference type="InterPro" id="IPR051297">
    <property type="entry name" value="PalB/RIM13"/>
</dbReference>
<dbReference type="InterPro" id="IPR036213">
    <property type="entry name" value="Calpain_III_sf"/>
</dbReference>
<dbReference type="InterPro" id="IPR001300">
    <property type="entry name" value="Peptidase_C2_calpain_cat"/>
</dbReference>
<proteinExistence type="inferred from homology"/>
<dbReference type="InterPro" id="IPR022682">
    <property type="entry name" value="Calpain_domain_III"/>
</dbReference>
<reference evidence="8" key="1">
    <citation type="journal article" date="2011" name="Proc. Natl. Acad. Sci. U.S.A.">
        <title>Obligate biotrophy features unraveled by the genomic analysis of rust fungi.</title>
        <authorList>
            <person name="Duplessis S."/>
            <person name="Cuomo C.A."/>
            <person name="Lin Y.-C."/>
            <person name="Aerts A."/>
            <person name="Tisserant E."/>
            <person name="Veneault-Fourrey C."/>
            <person name="Joly D.L."/>
            <person name="Hacquard S."/>
            <person name="Amselem J."/>
            <person name="Cantarel B.L."/>
            <person name="Chiu R."/>
            <person name="Coutinho P.M."/>
            <person name="Feau N."/>
            <person name="Field M."/>
            <person name="Frey P."/>
            <person name="Gelhaye E."/>
            <person name="Goldberg J."/>
            <person name="Grabherr M.G."/>
            <person name="Kodira C.D."/>
            <person name="Kohler A."/>
            <person name="Kuees U."/>
            <person name="Lindquist E.A."/>
            <person name="Lucas S.M."/>
            <person name="Mago R."/>
            <person name="Mauceli E."/>
            <person name="Morin E."/>
            <person name="Murat C."/>
            <person name="Pangilinan J.L."/>
            <person name="Park R."/>
            <person name="Pearson M."/>
            <person name="Quesneville H."/>
            <person name="Rouhier N."/>
            <person name="Sakthikumar S."/>
            <person name="Salamov A.A."/>
            <person name="Schmutz J."/>
            <person name="Selles B."/>
            <person name="Shapiro H."/>
            <person name="Tanguay P."/>
            <person name="Tuskan G.A."/>
            <person name="Henrissat B."/>
            <person name="Van de Peer Y."/>
            <person name="Rouze P."/>
            <person name="Ellis J.G."/>
            <person name="Dodds P.N."/>
            <person name="Schein J.E."/>
            <person name="Zhong S."/>
            <person name="Hamelin R.C."/>
            <person name="Grigoriev I.V."/>
            <person name="Szabo L.J."/>
            <person name="Martin F."/>
        </authorList>
    </citation>
    <scope>NUCLEOTIDE SEQUENCE [LARGE SCALE GENOMIC DNA]</scope>
    <source>
        <strain evidence="8">98AG31 / pathotype 3-4-7</strain>
    </source>
</reference>